<dbReference type="InterPro" id="IPR041408">
    <property type="entry name" value="Hcp_Tssd"/>
</dbReference>
<evidence type="ECO:0000313" key="2">
    <source>
        <dbReference type="Proteomes" id="UP000260795"/>
    </source>
</evidence>
<dbReference type="Pfam" id="PF17642">
    <property type="entry name" value="TssD"/>
    <property type="match status" value="1"/>
</dbReference>
<gene>
    <name evidence="1" type="ORF">DXC80_14965</name>
</gene>
<accession>A0A3E4QVS7</accession>
<reference evidence="1 2" key="1">
    <citation type="submission" date="2018-08" db="EMBL/GenBank/DDBJ databases">
        <title>A genome reference for cultivated species of the human gut microbiota.</title>
        <authorList>
            <person name="Zou Y."/>
            <person name="Xue W."/>
            <person name="Luo G."/>
        </authorList>
    </citation>
    <scope>NUCLEOTIDE SEQUENCE [LARGE SCALE GENOMIC DNA]</scope>
    <source>
        <strain evidence="1 2">TF08-13</strain>
    </source>
</reference>
<evidence type="ECO:0008006" key="3">
    <source>
        <dbReference type="Google" id="ProtNLM"/>
    </source>
</evidence>
<evidence type="ECO:0000313" key="1">
    <source>
        <dbReference type="EMBL" id="RGL11028.1"/>
    </source>
</evidence>
<dbReference type="AlphaFoldDB" id="A0A3E4QVS7"/>
<name>A0A3E4QVS7_BACUN</name>
<organism evidence="1 2">
    <name type="scientific">Bacteroides uniformis</name>
    <dbReference type="NCBI Taxonomy" id="820"/>
    <lineage>
        <taxon>Bacteria</taxon>
        <taxon>Pseudomonadati</taxon>
        <taxon>Bacteroidota</taxon>
        <taxon>Bacteroidia</taxon>
        <taxon>Bacteroidales</taxon>
        <taxon>Bacteroidaceae</taxon>
        <taxon>Bacteroides</taxon>
    </lineage>
</organism>
<comment type="caution">
    <text evidence="1">The sequence shown here is derived from an EMBL/GenBank/DDBJ whole genome shotgun (WGS) entry which is preliminary data.</text>
</comment>
<proteinExistence type="predicted"/>
<dbReference type="Proteomes" id="UP000260795">
    <property type="component" value="Unassembled WGS sequence"/>
</dbReference>
<protein>
    <recommendedName>
        <fullName evidence="3">Type VI secretion system needle protein Hcp</fullName>
    </recommendedName>
</protein>
<dbReference type="GO" id="GO:0033104">
    <property type="term" value="C:type VI protein secretion system complex"/>
    <property type="evidence" value="ECO:0007669"/>
    <property type="project" value="InterPro"/>
</dbReference>
<dbReference type="EMBL" id="QSRK01000025">
    <property type="protein sequence ID" value="RGL11028.1"/>
    <property type="molecule type" value="Genomic_DNA"/>
</dbReference>
<sequence length="138" mass="15289">MGLFNFPQVDSNVNVIFSVDGDEYAVEQFKIGFHQPVDNLKNQPEGEVRGGRIMITLSQTVKSNIYGWAVKPWVKKNGAVLFKTGTSGVIFEVAFTNAYCVNLKRVVEALGQGLSTTLILSPESVSVNGIEFDNRWMK</sequence>
<dbReference type="RefSeq" id="WP_074783327.1">
    <property type="nucleotide sequence ID" value="NZ_QSRK01000025.1"/>
</dbReference>